<proteinExistence type="predicted"/>
<dbReference type="InterPro" id="IPR029068">
    <property type="entry name" value="Glyas_Bleomycin-R_OHBP_Dase"/>
</dbReference>
<dbReference type="PANTHER" id="PTHR43048:SF3">
    <property type="entry name" value="METHYLMALONYL-COA EPIMERASE, MITOCHONDRIAL"/>
    <property type="match status" value="1"/>
</dbReference>
<dbReference type="InParanoid" id="A0A6C2YMF8"/>
<dbReference type="RefSeq" id="WP_162657310.1">
    <property type="nucleotide sequence ID" value="NZ_LR593887.1"/>
</dbReference>
<keyword evidence="4" id="KW-1185">Reference proteome</keyword>
<accession>A0A6C2YMF8</accession>
<dbReference type="InterPro" id="IPR037523">
    <property type="entry name" value="VOC_core"/>
</dbReference>
<dbReference type="GO" id="GO:0046491">
    <property type="term" value="P:L-methylmalonyl-CoA metabolic process"/>
    <property type="evidence" value="ECO:0007669"/>
    <property type="project" value="TreeGrafter"/>
</dbReference>
<dbReference type="GO" id="GO:0004493">
    <property type="term" value="F:methylmalonyl-CoA epimerase activity"/>
    <property type="evidence" value="ECO:0007669"/>
    <property type="project" value="TreeGrafter"/>
</dbReference>
<dbReference type="AlphaFoldDB" id="A0A6C2YMF8"/>
<evidence type="ECO:0000256" key="1">
    <source>
        <dbReference type="ARBA" id="ARBA00022723"/>
    </source>
</evidence>
<gene>
    <name evidence="3" type="ORF">GMBLW1_18580</name>
</gene>
<evidence type="ECO:0000259" key="2">
    <source>
        <dbReference type="PROSITE" id="PS51819"/>
    </source>
</evidence>
<dbReference type="PANTHER" id="PTHR43048">
    <property type="entry name" value="METHYLMALONYL-COA EPIMERASE"/>
    <property type="match status" value="1"/>
</dbReference>
<keyword evidence="1" id="KW-0479">Metal-binding</keyword>
<evidence type="ECO:0000313" key="3">
    <source>
        <dbReference type="EMBL" id="VIP02102.1"/>
    </source>
</evidence>
<dbReference type="EMBL" id="LR593887">
    <property type="protein sequence ID" value="VTS00392.1"/>
    <property type="molecule type" value="Genomic_DNA"/>
</dbReference>
<dbReference type="PROSITE" id="PS51819">
    <property type="entry name" value="VOC"/>
    <property type="match status" value="1"/>
</dbReference>
<dbReference type="Proteomes" id="UP000464378">
    <property type="component" value="Chromosome"/>
</dbReference>
<name>A0A6C2YMF8_9BACT</name>
<sequence>MHATAIESMVVVVPNLEAVAEQYARLGIAIGPLQIPVPDLHVRSLVVGHSDPLQVLRFIEPPAHVEPHHPLRWRASQRLAEQGAGAVALILQVPHLRSSVATLAAKGVPATCMLDGPFAWFDLREEAGVAFGLCNDSVLPTVPAAHAFPLKRMDHLAIITHQLEATTRFWHDQLDLPVVGEIVTPTMIIRQIRIGDVMLELLGPTDADSPIWKRPQGLLSMTSWEVPDLEAAVAQARAAGFHPSDPAIGVLPGTRTATIPGTDLGGVNMQLLQYVS</sequence>
<dbReference type="InterPro" id="IPR051785">
    <property type="entry name" value="MMCE/EMCE_epimerase"/>
</dbReference>
<dbReference type="GO" id="GO:0046872">
    <property type="term" value="F:metal ion binding"/>
    <property type="evidence" value="ECO:0007669"/>
    <property type="project" value="UniProtKB-KW"/>
</dbReference>
<dbReference type="KEGG" id="tim:GMBLW1_18580"/>
<dbReference type="Gene3D" id="3.10.180.10">
    <property type="entry name" value="2,3-Dihydroxybiphenyl 1,2-Dioxygenase, domain 1"/>
    <property type="match status" value="2"/>
</dbReference>
<feature type="domain" description="VOC" evidence="2">
    <location>
        <begin position="152"/>
        <end position="274"/>
    </location>
</feature>
<organism evidence="3">
    <name type="scientific">Tuwongella immobilis</name>
    <dbReference type="NCBI Taxonomy" id="692036"/>
    <lineage>
        <taxon>Bacteria</taxon>
        <taxon>Pseudomonadati</taxon>
        <taxon>Planctomycetota</taxon>
        <taxon>Planctomycetia</taxon>
        <taxon>Gemmatales</taxon>
        <taxon>Gemmataceae</taxon>
        <taxon>Tuwongella</taxon>
    </lineage>
</organism>
<dbReference type="EMBL" id="LR586016">
    <property type="protein sequence ID" value="VIP02102.1"/>
    <property type="molecule type" value="Genomic_DNA"/>
</dbReference>
<protein>
    <recommendedName>
        <fullName evidence="2">VOC domain-containing protein</fullName>
    </recommendedName>
</protein>
<dbReference type="Pfam" id="PF13669">
    <property type="entry name" value="Glyoxalase_4"/>
    <property type="match status" value="1"/>
</dbReference>
<evidence type="ECO:0000313" key="4">
    <source>
        <dbReference type="Proteomes" id="UP000464378"/>
    </source>
</evidence>
<reference evidence="3" key="1">
    <citation type="submission" date="2019-04" db="EMBL/GenBank/DDBJ databases">
        <authorList>
            <consortium name="Science for Life Laboratories"/>
        </authorList>
    </citation>
    <scope>NUCLEOTIDE SEQUENCE</scope>
    <source>
        <strain evidence="3">MBLW1</strain>
    </source>
</reference>
<dbReference type="SUPFAM" id="SSF54593">
    <property type="entry name" value="Glyoxalase/Bleomycin resistance protein/Dihydroxybiphenyl dioxygenase"/>
    <property type="match status" value="2"/>
</dbReference>